<sequence>MSECRTVAMMTNLWTSSCRLVFWIVFVTIVVDVTDTGSRQYSTVQCKMALVDVENLTDSEIRHKLLELGCSVGPVTATTRKILLKKLKLLLEEEGNKSISSGENQGILHTNLDGGISGAAKSRRRTPPRSTSRSPKRRSPARSNVSSTQTDYVVSGRTSDVGILASSTITNGSKRPTRSSISHDTPAKSTNFSFKGDYENSRYVPGVSSTLQSHGHSDLPAQSVTSRYLNSSLSSDAFRTRFDESNDTDFNLSVSQSISSAPFSSDFVKRLSGSRQTQRTDYRSSISGISSKLLDVKESDDEDTGPSPVYAKFSQSSLRGAPVTNTKHTRRTTATEGWLPFDSPISTILLGIFLLFFVLIGVTYINMHSSDTNLSSPSDIIFPLCLNLNSHVPGENCIRDADKETVLKLFNIMYKVHYETLMNGPCNGKKQEPVLFSDDDVINMIVEHDKTMSVWVVEQHLKNLKVLLEANPKWKIKPSRQGITIEEPPISYYCFILSNFFVAADWLFKITLGCGFFYLVYLVVRWWMIREARYKEEVYKLVSNIIDIVSSKAQTPDSFIPISHVRDQLIAPKDRARK</sequence>
<dbReference type="Pfam" id="PF03020">
    <property type="entry name" value="LEM"/>
    <property type="match status" value="1"/>
</dbReference>
<evidence type="ECO:0000313" key="9">
    <source>
        <dbReference type="Proteomes" id="UP000015103"/>
    </source>
</evidence>
<feature type="transmembrane region" description="Helical" evidence="7">
    <location>
        <begin position="348"/>
        <end position="367"/>
    </location>
</feature>
<feature type="compositionally biased region" description="Polar residues" evidence="6">
    <location>
        <begin position="99"/>
        <end position="108"/>
    </location>
</feature>
<dbReference type="GO" id="GO:0006998">
    <property type="term" value="P:nuclear envelope organization"/>
    <property type="evidence" value="ECO:0007669"/>
    <property type="project" value="TreeGrafter"/>
</dbReference>
<dbReference type="VEuPathDB" id="VectorBase:RPRC001528"/>
<dbReference type="Proteomes" id="UP000015103">
    <property type="component" value="Unassembled WGS sequence"/>
</dbReference>
<organism evidence="8 9">
    <name type="scientific">Rhodnius prolixus</name>
    <name type="common">Triatomid bug</name>
    <dbReference type="NCBI Taxonomy" id="13249"/>
    <lineage>
        <taxon>Eukaryota</taxon>
        <taxon>Metazoa</taxon>
        <taxon>Ecdysozoa</taxon>
        <taxon>Arthropoda</taxon>
        <taxon>Hexapoda</taxon>
        <taxon>Insecta</taxon>
        <taxon>Pterygota</taxon>
        <taxon>Neoptera</taxon>
        <taxon>Paraneoptera</taxon>
        <taxon>Hemiptera</taxon>
        <taxon>Heteroptera</taxon>
        <taxon>Panheteroptera</taxon>
        <taxon>Cimicomorpha</taxon>
        <taxon>Reduviidae</taxon>
        <taxon>Triatominae</taxon>
        <taxon>Rhodnius</taxon>
    </lineage>
</organism>
<comment type="subcellular location">
    <subcellularLocation>
        <location evidence="1">Nucleus inner membrane</location>
        <topology evidence="1">Multi-pass membrane protein</topology>
    </subcellularLocation>
</comment>
<dbReference type="Gene3D" id="1.10.10.1180">
    <property type="entry name" value="MAN1, winged-helix domain"/>
    <property type="match status" value="1"/>
</dbReference>
<evidence type="ECO:0000256" key="6">
    <source>
        <dbReference type="SAM" id="MobiDB-lite"/>
    </source>
</evidence>
<dbReference type="InParanoid" id="T1HBW6"/>
<evidence type="ECO:0000256" key="2">
    <source>
        <dbReference type="ARBA" id="ARBA00022692"/>
    </source>
</evidence>
<name>T1HBW6_RHOPR</name>
<dbReference type="EMBL" id="ACPB03010891">
    <property type="status" value="NOT_ANNOTATED_CDS"/>
    <property type="molecule type" value="Genomic_DNA"/>
</dbReference>
<evidence type="ECO:0000256" key="3">
    <source>
        <dbReference type="ARBA" id="ARBA00022989"/>
    </source>
</evidence>
<dbReference type="GO" id="GO:0005637">
    <property type="term" value="C:nuclear inner membrane"/>
    <property type="evidence" value="ECO:0007669"/>
    <property type="project" value="UniProtKB-SubCell"/>
</dbReference>
<feature type="region of interest" description="Disordered" evidence="6">
    <location>
        <begin position="99"/>
        <end position="152"/>
    </location>
</feature>
<keyword evidence="4 7" id="KW-0472">Membrane</keyword>
<dbReference type="InterPro" id="IPR052277">
    <property type="entry name" value="INM_ESCRT-Associated"/>
</dbReference>
<dbReference type="FunFam" id="1.10.720.40:FF:000001">
    <property type="entry name" value="LEM domain containing 2, isoform CRA_a"/>
    <property type="match status" value="1"/>
</dbReference>
<keyword evidence="2 7" id="KW-0812">Transmembrane</keyword>
<dbReference type="SUPFAM" id="SSF63451">
    <property type="entry name" value="LEM domain"/>
    <property type="match status" value="1"/>
</dbReference>
<dbReference type="Gene3D" id="1.10.720.40">
    <property type="match status" value="1"/>
</dbReference>
<dbReference type="AlphaFoldDB" id="T1HBW6"/>
<dbReference type="EnsemblMetazoa" id="RPRC001528-RA">
    <property type="protein sequence ID" value="RPRC001528-PA"/>
    <property type="gene ID" value="RPRC001528"/>
</dbReference>
<evidence type="ECO:0000313" key="8">
    <source>
        <dbReference type="EnsemblMetazoa" id="RPRC001528-PA"/>
    </source>
</evidence>
<protein>
    <submittedName>
        <fullName evidence="8">LEM domain-containing protein</fullName>
    </submittedName>
</protein>
<dbReference type="SMART" id="SM00540">
    <property type="entry name" value="LEM"/>
    <property type="match status" value="1"/>
</dbReference>
<evidence type="ECO:0000256" key="1">
    <source>
        <dbReference type="ARBA" id="ARBA00004473"/>
    </source>
</evidence>
<feature type="transmembrane region" description="Helical" evidence="7">
    <location>
        <begin position="506"/>
        <end position="524"/>
    </location>
</feature>
<dbReference type="PROSITE" id="PS51257">
    <property type="entry name" value="PROKAR_LIPOPROTEIN"/>
    <property type="match status" value="1"/>
</dbReference>
<evidence type="ECO:0000256" key="7">
    <source>
        <dbReference type="SAM" id="Phobius"/>
    </source>
</evidence>
<dbReference type="CDD" id="cd12934">
    <property type="entry name" value="LEM"/>
    <property type="match status" value="1"/>
</dbReference>
<dbReference type="HOGENOM" id="CLU_472011_0_0_1"/>
<dbReference type="PANTHER" id="PTHR13428">
    <property type="entry name" value="INNER NUCLEAR MEMBRANE PROTEIN MAN1 LEM DOMAIN CONTAINING PROTEIN"/>
    <property type="match status" value="1"/>
</dbReference>
<feature type="region of interest" description="Disordered" evidence="6">
    <location>
        <begin position="166"/>
        <end position="188"/>
    </location>
</feature>
<dbReference type="PROSITE" id="PS50954">
    <property type="entry name" value="LEM"/>
    <property type="match status" value="1"/>
</dbReference>
<dbReference type="OMA" id="PELPMQC"/>
<dbReference type="PANTHER" id="PTHR13428:SF12">
    <property type="entry name" value="INNER NUCLEAR MEMBRANE PROTEIN MAN1"/>
    <property type="match status" value="1"/>
</dbReference>
<dbReference type="STRING" id="13249.T1HBW6"/>
<reference evidence="8" key="1">
    <citation type="submission" date="2015-05" db="UniProtKB">
        <authorList>
            <consortium name="EnsemblMetazoa"/>
        </authorList>
    </citation>
    <scope>IDENTIFICATION</scope>
</reference>
<evidence type="ECO:0000256" key="5">
    <source>
        <dbReference type="ARBA" id="ARBA00023242"/>
    </source>
</evidence>
<keyword evidence="3 7" id="KW-1133">Transmembrane helix</keyword>
<evidence type="ECO:0000256" key="4">
    <source>
        <dbReference type="ARBA" id="ARBA00023136"/>
    </source>
</evidence>
<dbReference type="eggNOG" id="KOG0147">
    <property type="taxonomic scope" value="Eukaryota"/>
</dbReference>
<dbReference type="InterPro" id="IPR041885">
    <property type="entry name" value="MAN1_winged_helix_dom"/>
</dbReference>
<keyword evidence="5" id="KW-0539">Nucleus</keyword>
<dbReference type="InterPro" id="IPR003887">
    <property type="entry name" value="LEM_dom"/>
</dbReference>
<proteinExistence type="predicted"/>
<dbReference type="GO" id="GO:0031490">
    <property type="term" value="F:chromatin DNA binding"/>
    <property type="evidence" value="ECO:0007669"/>
    <property type="project" value="TreeGrafter"/>
</dbReference>
<dbReference type="InterPro" id="IPR011015">
    <property type="entry name" value="LEM/LEM-like_dom_sf"/>
</dbReference>
<dbReference type="GO" id="GO:0030514">
    <property type="term" value="P:negative regulation of BMP signaling pathway"/>
    <property type="evidence" value="ECO:0007669"/>
    <property type="project" value="TreeGrafter"/>
</dbReference>
<keyword evidence="9" id="KW-1185">Reference proteome</keyword>
<accession>T1HBW6</accession>